<feature type="compositionally biased region" description="Basic and acidic residues" evidence="6">
    <location>
        <begin position="1211"/>
        <end position="1221"/>
    </location>
</feature>
<feature type="compositionally biased region" description="Basic and acidic residues" evidence="6">
    <location>
        <begin position="1946"/>
        <end position="1967"/>
    </location>
</feature>
<dbReference type="GeneTree" id="ENSGT00940000169194"/>
<evidence type="ECO:0000256" key="2">
    <source>
        <dbReference type="ARBA" id="ARBA00022553"/>
    </source>
</evidence>
<feature type="compositionally biased region" description="Basic and acidic residues" evidence="6">
    <location>
        <begin position="759"/>
        <end position="787"/>
    </location>
</feature>
<feature type="compositionally biased region" description="Basic residues" evidence="6">
    <location>
        <begin position="291"/>
        <end position="301"/>
    </location>
</feature>
<evidence type="ECO:0000256" key="1">
    <source>
        <dbReference type="ARBA" id="ARBA00004635"/>
    </source>
</evidence>
<proteinExistence type="predicted"/>
<dbReference type="GO" id="GO:0005737">
    <property type="term" value="C:cytoplasm"/>
    <property type="evidence" value="ECO:0007669"/>
    <property type="project" value="TreeGrafter"/>
</dbReference>
<feature type="domain" description="A kinase-anchoring proteins AKAP-5 and AKAP-12 calmodulin (CaM)-binding" evidence="7">
    <location>
        <begin position="286"/>
        <end position="306"/>
    </location>
</feature>
<feature type="compositionally biased region" description="Polar residues" evidence="6">
    <location>
        <begin position="1296"/>
        <end position="1316"/>
    </location>
</feature>
<feature type="region of interest" description="Disordered" evidence="6">
    <location>
        <begin position="1715"/>
        <end position="1746"/>
    </location>
</feature>
<feature type="compositionally biased region" description="Basic and acidic residues" evidence="6">
    <location>
        <begin position="115"/>
        <end position="129"/>
    </location>
</feature>
<dbReference type="STRING" id="8078.ENSFHEP00000021723"/>
<keyword evidence="3" id="KW-0112">Calmodulin-binding</keyword>
<dbReference type="GO" id="GO:0016020">
    <property type="term" value="C:membrane"/>
    <property type="evidence" value="ECO:0007669"/>
    <property type="project" value="UniProtKB-SubCell"/>
</dbReference>
<keyword evidence="5" id="KW-0449">Lipoprotein</keyword>
<feature type="region of interest" description="Disordered" evidence="6">
    <location>
        <begin position="1872"/>
        <end position="1902"/>
    </location>
</feature>
<feature type="region of interest" description="Disordered" evidence="6">
    <location>
        <begin position="1"/>
        <end position="450"/>
    </location>
</feature>
<feature type="compositionally biased region" description="Acidic residues" evidence="6">
    <location>
        <begin position="237"/>
        <end position="246"/>
    </location>
</feature>
<feature type="compositionally biased region" description="Basic and acidic residues" evidence="6">
    <location>
        <begin position="980"/>
        <end position="992"/>
    </location>
</feature>
<feature type="compositionally biased region" description="Acidic residues" evidence="6">
    <location>
        <begin position="909"/>
        <end position="926"/>
    </location>
</feature>
<organism evidence="8 9">
    <name type="scientific">Fundulus heteroclitus</name>
    <name type="common">Killifish</name>
    <name type="synonym">Mummichog</name>
    <dbReference type="NCBI Taxonomy" id="8078"/>
    <lineage>
        <taxon>Eukaryota</taxon>
        <taxon>Metazoa</taxon>
        <taxon>Chordata</taxon>
        <taxon>Craniata</taxon>
        <taxon>Vertebrata</taxon>
        <taxon>Euteleostomi</taxon>
        <taxon>Actinopterygii</taxon>
        <taxon>Neopterygii</taxon>
        <taxon>Teleostei</taxon>
        <taxon>Neoteleostei</taxon>
        <taxon>Acanthomorphata</taxon>
        <taxon>Ovalentaria</taxon>
        <taxon>Atherinomorphae</taxon>
        <taxon>Cyprinodontiformes</taxon>
        <taxon>Fundulidae</taxon>
        <taxon>Fundulus</taxon>
    </lineage>
</organism>
<feature type="compositionally biased region" description="Basic and acidic residues" evidence="6">
    <location>
        <begin position="191"/>
        <end position="215"/>
    </location>
</feature>
<keyword evidence="9" id="KW-1185">Reference proteome</keyword>
<keyword evidence="4" id="KW-0472">Membrane</keyword>
<feature type="compositionally biased region" description="Low complexity" evidence="6">
    <location>
        <begin position="96"/>
        <end position="105"/>
    </location>
</feature>
<dbReference type="GO" id="GO:0010739">
    <property type="term" value="P:positive regulation of protein kinase A signaling"/>
    <property type="evidence" value="ECO:0007669"/>
    <property type="project" value="InterPro"/>
</dbReference>
<name>A0A3Q2Q4X0_FUNHE</name>
<dbReference type="GO" id="GO:0007165">
    <property type="term" value="P:signal transduction"/>
    <property type="evidence" value="ECO:0007669"/>
    <property type="project" value="TreeGrafter"/>
</dbReference>
<evidence type="ECO:0000256" key="3">
    <source>
        <dbReference type="ARBA" id="ARBA00022860"/>
    </source>
</evidence>
<feature type="region of interest" description="Disordered" evidence="6">
    <location>
        <begin position="1201"/>
        <end position="1366"/>
    </location>
</feature>
<dbReference type="GO" id="GO:0051018">
    <property type="term" value="F:protein kinase A binding"/>
    <property type="evidence" value="ECO:0007669"/>
    <property type="project" value="InterPro"/>
</dbReference>
<keyword evidence="2" id="KW-0597">Phosphoprotein</keyword>
<evidence type="ECO:0000256" key="6">
    <source>
        <dbReference type="SAM" id="MobiDB-lite"/>
    </source>
</evidence>
<evidence type="ECO:0000313" key="8">
    <source>
        <dbReference type="Ensembl" id="ENSFHEP00000021723.1"/>
    </source>
</evidence>
<dbReference type="InterPro" id="IPR001573">
    <property type="entry name" value="AKAP_WSK"/>
</dbReference>
<feature type="compositionally biased region" description="Basic and acidic residues" evidence="6">
    <location>
        <begin position="1095"/>
        <end position="1107"/>
    </location>
</feature>
<feature type="compositionally biased region" description="Low complexity" evidence="6">
    <location>
        <begin position="662"/>
        <end position="672"/>
    </location>
</feature>
<feature type="compositionally biased region" description="Acidic residues" evidence="6">
    <location>
        <begin position="1925"/>
        <end position="1939"/>
    </location>
</feature>
<feature type="compositionally biased region" description="Basic and acidic residues" evidence="6">
    <location>
        <begin position="399"/>
        <end position="414"/>
    </location>
</feature>
<accession>A0A3Q2Q4X0</accession>
<reference evidence="8" key="1">
    <citation type="submission" date="2025-08" db="UniProtKB">
        <authorList>
            <consortium name="Ensembl"/>
        </authorList>
    </citation>
    <scope>IDENTIFICATION</scope>
</reference>
<comment type="subcellular location">
    <subcellularLocation>
        <location evidence="1">Membrane</location>
        <topology evidence="1">Lipid-anchor</topology>
    </subcellularLocation>
</comment>
<feature type="compositionally biased region" description="Basic and acidic residues" evidence="6">
    <location>
        <begin position="1719"/>
        <end position="1729"/>
    </location>
</feature>
<feature type="region of interest" description="Disordered" evidence="6">
    <location>
        <begin position="1785"/>
        <end position="1816"/>
    </location>
</feature>
<dbReference type="InterPro" id="IPR028540">
    <property type="entry name" value="AKAP12"/>
</dbReference>
<dbReference type="GO" id="GO:0090036">
    <property type="term" value="P:regulation of protein kinase C signaling"/>
    <property type="evidence" value="ECO:0007669"/>
    <property type="project" value="InterPro"/>
</dbReference>
<feature type="region of interest" description="Disordered" evidence="6">
    <location>
        <begin position="1159"/>
        <end position="1180"/>
    </location>
</feature>
<feature type="region of interest" description="Disordered" evidence="6">
    <location>
        <begin position="980"/>
        <end position="1120"/>
    </location>
</feature>
<feature type="region of interest" description="Disordered" evidence="6">
    <location>
        <begin position="836"/>
        <end position="937"/>
    </location>
</feature>
<evidence type="ECO:0000256" key="5">
    <source>
        <dbReference type="ARBA" id="ARBA00023288"/>
    </source>
</evidence>
<feature type="compositionally biased region" description="Acidic residues" evidence="6">
    <location>
        <begin position="675"/>
        <end position="685"/>
    </location>
</feature>
<protein>
    <recommendedName>
        <fullName evidence="7">A kinase-anchoring proteins AKAP-5 and AKAP-12 calmodulin (CaM)-binding domain-containing protein</fullName>
    </recommendedName>
</protein>
<feature type="compositionally biased region" description="Acidic residues" evidence="6">
    <location>
        <begin position="17"/>
        <end position="28"/>
    </location>
</feature>
<dbReference type="GO" id="GO:0005516">
    <property type="term" value="F:calmodulin binding"/>
    <property type="evidence" value="ECO:0007669"/>
    <property type="project" value="UniProtKB-KW"/>
</dbReference>
<dbReference type="Pfam" id="PF03832">
    <property type="entry name" value="WSK"/>
    <property type="match status" value="2"/>
</dbReference>
<dbReference type="PANTHER" id="PTHR23209">
    <property type="entry name" value="A-KINASE ANCHOR PROTEIN 12"/>
    <property type="match status" value="1"/>
</dbReference>
<feature type="region of interest" description="Disordered" evidence="6">
    <location>
        <begin position="662"/>
        <end position="794"/>
    </location>
</feature>
<sequence length="2021" mass="219791">MGDAQSAPREAKSDAAAAEEEGEEEEREEQVTQAAHDKQHDEDISPGVQTEKELDEVKTKEENLTAKSAQEEAKAPTIVVNEITNSQEIAQESPLKRLLSGSSFKKLSKKQKGRKSSDAKLSDSGEHVSDQLLSSAESAENKKAETPGQTSAEAAAGEDGAWFSFKKLVTPQKKKKSSVDHEEGPIPGSRDGAKSVEGEQISDHSTEEGKRRKDSSVSWEAVLCGSGRRRSRKTSDSEDETPQVESEDSKQNGGSKQAPLGASTEMQEVLASAHKQTGGPPEGEEGSTWRSFKKLVTPKRKMKDEEESNSDVGQDDSAFSIKRLLSGRKTRKSVDVSADEVSKDVTSISDEDSETPAVVPLSEFDLTETETDVDKESCTANDVTETKEEVQSQDTVPAEAREIPDQEGALEKEASSAAATTQEPDELTESSEHQQLSDIPEEGFLTETTPASVMEEAVKDETIAEDLLEITSEAMTAPEPADVTLADDTEMVSAVSRLSESSKTSGNTTPVPAEYDVMDAESLLQQVSETISVSPKAVPVCLEEPSPERVVGSVLHQILEPPVLDQPKILELHRGSEATCIKTGLHAEGIDAVNEAAAVQAESMSHLNEAILTEMASEVPKEELDTAEPAADEVCELNLSELQKEMKALLIPAEEQHVVEDAGAADAVASRESSPEEEEEEEVAATEEVLTDQAENDRRKAHSGGEQFTVTSGDDTEKAGGREEVDQTVTGEDTETKDEAFERAQNEAPPPAEVDELEELGRAETAELAKGESDIQSHEERPEEKIWLSETPSQDLIEGANENNQIAEAQTYQSLATELEKDMVQTLNTEVSVLENISTAETDTDEPKPVESLPEGIGEADEKEPQNYQSEVTGISESVQAQTLEPEDAAKSPDEELSLSGETKQVESLTEETKEEEEEEKEEEEKETAAVQIDGSEVTGLLETQLEENAVQSLHKQVSLPDISPAQKYTEESKLLESLTEVRDEQDVKVPDLEEAQISQSEVTEEVKSVQAPTLESQRDAVLSLDKEVLLEDISPAETEESKQVESPTKLTEELEDETKTDSAQSDNAELGEELKSIQTPTAKSEEDVIQTPNKDIETDIQEQKEDVTDELEDNEPPTGAAELDHVEELICPQAPILHSEEAVVQSLNKAEPELVNIPSIVDEEQDDNEPQAKKVTQVSEVEEATLESVGITVEVQEKDLTPNDAALKTETAEEKTKEEPECATQSITQVEDAPETEHAQEPEAALTPSLGPEATSRDTRDVEVMSCDTPAVETVTDELVITESNEPLLVEQEASPPNAQDMTSDVETCQPTTAPRNEESKTQELQDVPEDTDIVTEEPDRKAVSQETDTKPCDAEVEHEENAPEDVEGMKALTAVHISSVNEGPRSAEVLEKTTCLEETQPDCVDMAEVPESKNEVSLCEQQERVVGEKAGLLSDAEIKVATTDQDVISHEVLSNIKDFSTEKPNVVVHAALMGVMASETEFIDTVETATPLVPDYVNQEAESSIAMVTMRMPSVEIEVNHKFQVLLMDVDVRSAENAVDTVVQVGVTEDKEVIDVCHESIQKVENLSATAEIEEGTTSEAIQVTVQDVMEHWTSDLPGTPSKMDAEDVEEVIKQSETMTEVCETDGKESVETEDKKGISDGTETVIRRQDEETVVITENSGIAAEQEGLEESKVLSIVPQTSDASSINDPNEDLEEVQAAEPEVFTTARDVGAEELAGKDPNESTREPPPSPQRQIATPGNAALAVPQSAGVISSSTGNLESPSSLSLEFKLNIQFAQAKTPTWPSAAPTEKTEPMKPVEMSEAGVQAEAPVEPVCQGDECKKQTELNEVAVQASSNTEPDAGSHLIQRALIASQPVLQDVGIQAVETTEPVEQIQSTERADPKVQAAEVSQPSRQEKRAVLLSKPLLSEVRKVWAFRQSEDENDQDVWLDAEEDIYPQQETRTSRDKAEEHAELQSESEQKEEAEPELEFEMACGLETADTESQRDALTRETCEIESEGEDFAVALEDLGTSVSAVE</sequence>
<evidence type="ECO:0000259" key="7">
    <source>
        <dbReference type="PROSITE" id="PS51893"/>
    </source>
</evidence>
<feature type="domain" description="A kinase-anchoring proteins AKAP-5 and AKAP-12 calmodulin (CaM)-binding" evidence="7">
    <location>
        <begin position="159"/>
        <end position="179"/>
    </location>
</feature>
<feature type="compositionally biased region" description="Basic and acidic residues" evidence="6">
    <location>
        <begin position="50"/>
        <end position="74"/>
    </location>
</feature>
<reference evidence="8" key="2">
    <citation type="submission" date="2025-09" db="UniProtKB">
        <authorList>
            <consortium name="Ensembl"/>
        </authorList>
    </citation>
    <scope>IDENTIFICATION</scope>
</reference>
<feature type="compositionally biased region" description="Acidic residues" evidence="6">
    <location>
        <begin position="1328"/>
        <end position="1338"/>
    </location>
</feature>
<dbReference type="PANTHER" id="PTHR23209:SF4">
    <property type="entry name" value="A-KINASE ANCHOR PROTEIN 12"/>
    <property type="match status" value="1"/>
</dbReference>
<feature type="compositionally biased region" description="Basic and acidic residues" evidence="6">
    <location>
        <begin position="1339"/>
        <end position="1363"/>
    </location>
</feature>
<dbReference type="PROSITE" id="PS51893">
    <property type="entry name" value="AKAP_CAM_BD"/>
    <property type="match status" value="2"/>
</dbReference>
<feature type="compositionally biased region" description="Basic and acidic residues" evidence="6">
    <location>
        <begin position="715"/>
        <end position="725"/>
    </location>
</feature>
<dbReference type="Proteomes" id="UP000265000">
    <property type="component" value="Unplaced"/>
</dbReference>
<dbReference type="Ensembl" id="ENSFHET00000014756.1">
    <property type="protein sequence ID" value="ENSFHEP00000021723.1"/>
    <property type="gene ID" value="ENSFHEG00000001657.1"/>
</dbReference>
<evidence type="ECO:0000256" key="4">
    <source>
        <dbReference type="ARBA" id="ARBA00023136"/>
    </source>
</evidence>
<evidence type="ECO:0000313" key="9">
    <source>
        <dbReference type="Proteomes" id="UP000265000"/>
    </source>
</evidence>
<feature type="compositionally biased region" description="Polar residues" evidence="6">
    <location>
        <begin position="866"/>
        <end position="883"/>
    </location>
</feature>
<feature type="region of interest" description="Disordered" evidence="6">
    <location>
        <begin position="1923"/>
        <end position="1992"/>
    </location>
</feature>